<evidence type="ECO:0000313" key="5">
    <source>
        <dbReference type="EMBL" id="GHF34250.1"/>
    </source>
</evidence>
<dbReference type="EMBL" id="BNBD01000002">
    <property type="protein sequence ID" value="GHF34250.1"/>
    <property type="molecule type" value="Genomic_DNA"/>
</dbReference>
<reference evidence="5" key="2">
    <citation type="submission" date="2020-09" db="EMBL/GenBank/DDBJ databases">
        <authorList>
            <person name="Sun Q."/>
            <person name="Ohkuma M."/>
        </authorList>
    </citation>
    <scope>NUCLEOTIDE SEQUENCE</scope>
    <source>
        <strain evidence="5">JCM 4059</strain>
    </source>
</reference>
<dbReference type="AlphaFoldDB" id="A0A919AZD1"/>
<dbReference type="Gene3D" id="3.40.630.30">
    <property type="match status" value="1"/>
</dbReference>
<dbReference type="GO" id="GO:0016747">
    <property type="term" value="F:acyltransferase activity, transferring groups other than amino-acyl groups"/>
    <property type="evidence" value="ECO:0007669"/>
    <property type="project" value="InterPro"/>
</dbReference>
<evidence type="ECO:0000256" key="1">
    <source>
        <dbReference type="ARBA" id="ARBA00022679"/>
    </source>
</evidence>
<gene>
    <name evidence="5" type="ORF">GCM10010218_14250</name>
</gene>
<dbReference type="InterPro" id="IPR050832">
    <property type="entry name" value="Bact_Acetyltransf"/>
</dbReference>
<sequence>MPDATRPAPAADPVPASTRAWTVEPRPLDSPGAVELLRAYLHDVADRWYRLHHARAVTDEEMARHWDEMCADDSGPGGLRPPQGVLLVARYGGRDAGCVGLRRLEGPEGPEGPGDAGTAELTRMFVLPEMRGLGGAPRLLSAAEDVARAWGVRRLLLNTRRDLVEARALYTRHGYTDVPPYRIDDPYAEVFLAKEL</sequence>
<organism evidence="5 6">
    <name type="scientific">Streptomyces mashuensis</name>
    <dbReference type="NCBI Taxonomy" id="33904"/>
    <lineage>
        <taxon>Bacteria</taxon>
        <taxon>Bacillati</taxon>
        <taxon>Actinomycetota</taxon>
        <taxon>Actinomycetes</taxon>
        <taxon>Kitasatosporales</taxon>
        <taxon>Streptomycetaceae</taxon>
        <taxon>Streptomyces</taxon>
    </lineage>
</organism>
<dbReference type="PANTHER" id="PTHR43877:SF2">
    <property type="entry name" value="AMINOALKYLPHOSPHONATE N-ACETYLTRANSFERASE-RELATED"/>
    <property type="match status" value="1"/>
</dbReference>
<evidence type="ECO:0000259" key="4">
    <source>
        <dbReference type="PROSITE" id="PS51186"/>
    </source>
</evidence>
<dbReference type="PANTHER" id="PTHR43877">
    <property type="entry name" value="AMINOALKYLPHOSPHONATE N-ACETYLTRANSFERASE-RELATED-RELATED"/>
    <property type="match status" value="1"/>
</dbReference>
<dbReference type="Proteomes" id="UP000638313">
    <property type="component" value="Unassembled WGS sequence"/>
</dbReference>
<reference evidence="5" key="1">
    <citation type="journal article" date="2014" name="Int. J. Syst. Evol. Microbiol.">
        <title>Complete genome sequence of Corynebacterium casei LMG S-19264T (=DSM 44701T), isolated from a smear-ripened cheese.</title>
        <authorList>
            <consortium name="US DOE Joint Genome Institute (JGI-PGF)"/>
            <person name="Walter F."/>
            <person name="Albersmeier A."/>
            <person name="Kalinowski J."/>
            <person name="Ruckert C."/>
        </authorList>
    </citation>
    <scope>NUCLEOTIDE SEQUENCE</scope>
    <source>
        <strain evidence="5">JCM 4059</strain>
    </source>
</reference>
<feature type="region of interest" description="Disordered" evidence="3">
    <location>
        <begin position="1"/>
        <end position="28"/>
    </location>
</feature>
<accession>A0A919AZD1</accession>
<dbReference type="InterPro" id="IPR016181">
    <property type="entry name" value="Acyl_CoA_acyltransferase"/>
</dbReference>
<evidence type="ECO:0000256" key="3">
    <source>
        <dbReference type="SAM" id="MobiDB-lite"/>
    </source>
</evidence>
<dbReference type="RefSeq" id="WP_190128558.1">
    <property type="nucleotide sequence ID" value="NZ_BNBD01000002.1"/>
</dbReference>
<dbReference type="InterPro" id="IPR000182">
    <property type="entry name" value="GNAT_dom"/>
</dbReference>
<feature type="domain" description="N-acetyltransferase" evidence="4">
    <location>
        <begin position="35"/>
        <end position="196"/>
    </location>
</feature>
<keyword evidence="6" id="KW-1185">Reference proteome</keyword>
<keyword evidence="2" id="KW-0012">Acyltransferase</keyword>
<keyword evidence="1" id="KW-0808">Transferase</keyword>
<dbReference type="Pfam" id="PF00583">
    <property type="entry name" value="Acetyltransf_1"/>
    <property type="match status" value="1"/>
</dbReference>
<dbReference type="PROSITE" id="PS51186">
    <property type="entry name" value="GNAT"/>
    <property type="match status" value="1"/>
</dbReference>
<proteinExistence type="predicted"/>
<evidence type="ECO:0000313" key="6">
    <source>
        <dbReference type="Proteomes" id="UP000638313"/>
    </source>
</evidence>
<comment type="caution">
    <text evidence="5">The sequence shown here is derived from an EMBL/GenBank/DDBJ whole genome shotgun (WGS) entry which is preliminary data.</text>
</comment>
<evidence type="ECO:0000256" key="2">
    <source>
        <dbReference type="ARBA" id="ARBA00023315"/>
    </source>
</evidence>
<protein>
    <submittedName>
        <fullName evidence="5">N-acetyltransferase</fullName>
    </submittedName>
</protein>
<feature type="compositionally biased region" description="Low complexity" evidence="3">
    <location>
        <begin position="1"/>
        <end position="16"/>
    </location>
</feature>
<dbReference type="SUPFAM" id="SSF55729">
    <property type="entry name" value="Acyl-CoA N-acyltransferases (Nat)"/>
    <property type="match status" value="1"/>
</dbReference>
<dbReference type="CDD" id="cd04301">
    <property type="entry name" value="NAT_SF"/>
    <property type="match status" value="1"/>
</dbReference>
<name>A0A919AZD1_9ACTN</name>